<feature type="domain" description="Aminotransferase class V" evidence="8">
    <location>
        <begin position="3"/>
        <end position="365"/>
    </location>
</feature>
<dbReference type="PANTHER" id="PTHR11601:SF34">
    <property type="entry name" value="CYSTEINE DESULFURASE"/>
    <property type="match status" value="1"/>
</dbReference>
<evidence type="ECO:0000256" key="1">
    <source>
        <dbReference type="ARBA" id="ARBA00001933"/>
    </source>
</evidence>
<evidence type="ECO:0000256" key="3">
    <source>
        <dbReference type="ARBA" id="ARBA00022679"/>
    </source>
</evidence>
<evidence type="ECO:0000256" key="4">
    <source>
        <dbReference type="ARBA" id="ARBA00022723"/>
    </source>
</evidence>
<sequence>MMIYLDHMATTPLDPRVFDAMLPYLKEEFGNPQSVYDLGIKAREAIEKAREQVAYLINCKPSEVVFTSSGSESNNFALKGIALAKRREGKHIIVSRVDHHSVLNSARFLERLGFTVTYLPVNKYGEVDPATVEKHITKETILISIIHASSEVGTIQPIEEIAKIAKEHNVLLHTDAVASAGNIPVDVDKLGVDLLSLSAHQFYGPKGVGALFIREGVEIVPLIHGGIQEDGRRAGTENVPAIVGMGVAAELTKKELTERMAHVKRLRDKLVAELTSRIENIYYTGHPEKRLPGHASFCVEYVEGEAMLLLLATKGIYAASGSACTSKALKASPTLLSMGIPAHIAQGSIVFSFGKDNTMEDVKYLLDEFPQIVRRLREISPYKKGWDFHPKIKGRYEHV</sequence>
<dbReference type="GO" id="GO:0046872">
    <property type="term" value="F:metal ion binding"/>
    <property type="evidence" value="ECO:0007669"/>
    <property type="project" value="UniProtKB-KW"/>
</dbReference>
<dbReference type="EMBL" id="DSYZ01000096">
    <property type="protein sequence ID" value="HGT83088.1"/>
    <property type="molecule type" value="Genomic_DNA"/>
</dbReference>
<dbReference type="InterPro" id="IPR015422">
    <property type="entry name" value="PyrdxlP-dep_Trfase_small"/>
</dbReference>
<organism evidence="9">
    <name type="scientific">Archaeoglobus fulgidus</name>
    <dbReference type="NCBI Taxonomy" id="2234"/>
    <lineage>
        <taxon>Archaea</taxon>
        <taxon>Methanobacteriati</taxon>
        <taxon>Methanobacteriota</taxon>
        <taxon>Archaeoglobi</taxon>
        <taxon>Archaeoglobales</taxon>
        <taxon>Archaeoglobaceae</taxon>
        <taxon>Archaeoglobus</taxon>
    </lineage>
</organism>
<evidence type="ECO:0000256" key="5">
    <source>
        <dbReference type="ARBA" id="ARBA00022898"/>
    </source>
</evidence>
<dbReference type="InterPro" id="IPR016454">
    <property type="entry name" value="Cysteine_dSase"/>
</dbReference>
<comment type="cofactor">
    <cofactor evidence="1">
        <name>pyridoxal 5'-phosphate</name>
        <dbReference type="ChEBI" id="CHEBI:597326"/>
    </cofactor>
</comment>
<dbReference type="PIRSF" id="PIRSF005572">
    <property type="entry name" value="NifS"/>
    <property type="match status" value="1"/>
</dbReference>
<dbReference type="FunFam" id="3.40.640.10:FF:000084">
    <property type="entry name" value="IscS-like cysteine desulfurase"/>
    <property type="match status" value="1"/>
</dbReference>
<keyword evidence="5" id="KW-0663">Pyridoxal phosphate</keyword>
<dbReference type="PANTHER" id="PTHR11601">
    <property type="entry name" value="CYSTEINE DESULFURYLASE FAMILY MEMBER"/>
    <property type="match status" value="1"/>
</dbReference>
<dbReference type="InterPro" id="IPR000192">
    <property type="entry name" value="Aminotrans_V_dom"/>
</dbReference>
<keyword evidence="6" id="KW-0408">Iron</keyword>
<evidence type="ECO:0000256" key="6">
    <source>
        <dbReference type="ARBA" id="ARBA00023004"/>
    </source>
</evidence>
<proteinExistence type="inferred from homology"/>
<comment type="caution">
    <text evidence="9">The sequence shown here is derived from an EMBL/GenBank/DDBJ whole genome shotgun (WGS) entry which is preliminary data.</text>
</comment>
<dbReference type="Pfam" id="PF00266">
    <property type="entry name" value="Aminotran_5"/>
    <property type="match status" value="1"/>
</dbReference>
<dbReference type="InterPro" id="IPR015421">
    <property type="entry name" value="PyrdxlP-dep_Trfase_major"/>
</dbReference>
<dbReference type="SUPFAM" id="SSF53383">
    <property type="entry name" value="PLP-dependent transferases"/>
    <property type="match status" value="1"/>
</dbReference>
<evidence type="ECO:0000259" key="8">
    <source>
        <dbReference type="Pfam" id="PF00266"/>
    </source>
</evidence>
<keyword evidence="7" id="KW-0411">Iron-sulfur</keyword>
<dbReference type="GO" id="GO:0016782">
    <property type="term" value="F:transferase activity, transferring sulphur-containing groups"/>
    <property type="evidence" value="ECO:0007669"/>
    <property type="project" value="UniProtKB-ARBA"/>
</dbReference>
<dbReference type="NCBIfam" id="NF002806">
    <property type="entry name" value="PRK02948.1"/>
    <property type="match status" value="1"/>
</dbReference>
<protein>
    <submittedName>
        <fullName evidence="9">Cysteine desulfurase</fullName>
    </submittedName>
</protein>
<dbReference type="InterPro" id="IPR015424">
    <property type="entry name" value="PyrdxlP-dep_Trfase"/>
</dbReference>
<evidence type="ECO:0000256" key="2">
    <source>
        <dbReference type="ARBA" id="ARBA00006490"/>
    </source>
</evidence>
<gene>
    <name evidence="9" type="ORF">ENT52_05120</name>
</gene>
<evidence type="ECO:0000313" key="9">
    <source>
        <dbReference type="EMBL" id="HGT83088.1"/>
    </source>
</evidence>
<evidence type="ECO:0000256" key="7">
    <source>
        <dbReference type="ARBA" id="ARBA00023014"/>
    </source>
</evidence>
<keyword evidence="4" id="KW-0479">Metal-binding</keyword>
<name>A0A7J3M2Z4_ARCFL</name>
<dbReference type="Gene3D" id="3.40.640.10">
    <property type="entry name" value="Type I PLP-dependent aspartate aminotransferase-like (Major domain)"/>
    <property type="match status" value="1"/>
</dbReference>
<comment type="similarity">
    <text evidence="2">Belongs to the class-V pyridoxal-phosphate-dependent aminotransferase family. NifS/IscS subfamily.</text>
</comment>
<keyword evidence="3" id="KW-0808">Transferase</keyword>
<dbReference type="Gene3D" id="3.90.1150.10">
    <property type="entry name" value="Aspartate Aminotransferase, domain 1"/>
    <property type="match status" value="1"/>
</dbReference>
<dbReference type="GO" id="GO:0051536">
    <property type="term" value="F:iron-sulfur cluster binding"/>
    <property type="evidence" value="ECO:0007669"/>
    <property type="project" value="UniProtKB-KW"/>
</dbReference>
<accession>A0A7J3M2Z4</accession>
<reference evidence="9" key="1">
    <citation type="journal article" date="2020" name="mSystems">
        <title>Genome- and Community-Level Interaction Insights into Carbon Utilization and Element Cycling Functions of Hydrothermarchaeota in Hydrothermal Sediment.</title>
        <authorList>
            <person name="Zhou Z."/>
            <person name="Liu Y."/>
            <person name="Xu W."/>
            <person name="Pan J."/>
            <person name="Luo Z.H."/>
            <person name="Li M."/>
        </authorList>
    </citation>
    <scope>NUCLEOTIDE SEQUENCE [LARGE SCALE GENOMIC DNA]</scope>
    <source>
        <strain evidence="9">SpSt-587</strain>
    </source>
</reference>
<dbReference type="AlphaFoldDB" id="A0A7J3M2Z4"/>